<protein>
    <submittedName>
        <fullName evidence="1">Uncharacterized protein</fullName>
    </submittedName>
</protein>
<sequence>MFDLRSYTILLNEAFDTGYHNDDLYRLLQAFLTGENEPVRVVTADTSELHRTLNNNRVMYAFTCIMGGSVRLNTCFRQQVTHLGRVDFSLLTTQEGLCLGIRFDGVVACAVSPDGKGTTVSALPQVRH</sequence>
<dbReference type="AlphaFoldDB" id="A0AA50HQ74"/>
<name>A0AA50HQ74_9GAMM</name>
<keyword evidence="1" id="KW-0614">Plasmid</keyword>
<organism evidence="1 2">
    <name type="scientific">Erwinia pyri</name>
    <dbReference type="NCBI Taxonomy" id="3062598"/>
    <lineage>
        <taxon>Bacteria</taxon>
        <taxon>Pseudomonadati</taxon>
        <taxon>Pseudomonadota</taxon>
        <taxon>Gammaproteobacteria</taxon>
        <taxon>Enterobacterales</taxon>
        <taxon>Erwiniaceae</taxon>
        <taxon>Erwinia</taxon>
    </lineage>
</organism>
<accession>A0AA50HQ74</accession>
<dbReference type="KEGG" id="epi:Q3V30_21775"/>
<gene>
    <name evidence="1" type="ORF">Q3V30_21775</name>
</gene>
<dbReference type="EMBL" id="CP132354">
    <property type="protein sequence ID" value="WLS81097.1"/>
    <property type="molecule type" value="Genomic_DNA"/>
</dbReference>
<evidence type="ECO:0000313" key="2">
    <source>
        <dbReference type="Proteomes" id="UP001228139"/>
    </source>
</evidence>
<geneLocation type="plasmid" evidence="1 2">
    <name>unnamed1</name>
</geneLocation>
<dbReference type="Proteomes" id="UP001228139">
    <property type="component" value="Plasmid unnamed1"/>
</dbReference>
<keyword evidence="2" id="KW-1185">Reference proteome</keyword>
<dbReference type="RefSeq" id="WP_306213343.1">
    <property type="nucleotide sequence ID" value="NZ_CP132354.1"/>
</dbReference>
<evidence type="ECO:0000313" key="1">
    <source>
        <dbReference type="EMBL" id="WLS81097.1"/>
    </source>
</evidence>
<reference evidence="1 2" key="1">
    <citation type="submission" date="2023-07" db="EMBL/GenBank/DDBJ databases">
        <title>Pathogenic bacteria of pear tree diseases.</title>
        <authorList>
            <person name="Zhang Z."/>
            <person name="He L."/>
            <person name="Huang R."/>
        </authorList>
    </citation>
    <scope>NUCLEOTIDE SEQUENCE [LARGE SCALE GENOMIC DNA]</scope>
    <source>
        <strain evidence="1 2">DE2</strain>
        <plasmid evidence="1 2">unnamed1</plasmid>
    </source>
</reference>
<proteinExistence type="predicted"/>